<gene>
    <name evidence="10" type="ORF">CYFA0S_40e00188g</name>
</gene>
<keyword evidence="5" id="KW-0677">Repeat</keyword>
<name>A0A061BLL0_CYBFA</name>
<evidence type="ECO:0000256" key="6">
    <source>
        <dbReference type="ARBA" id="ARBA00023187"/>
    </source>
</evidence>
<dbReference type="AlphaFoldDB" id="A0A061BLL0"/>
<dbReference type="FunFam" id="1.25.10.10:FF:000039">
    <property type="entry name" value="Splicing factor 3B subunit 1"/>
    <property type="match status" value="1"/>
</dbReference>
<dbReference type="GO" id="GO:0000245">
    <property type="term" value="P:spliceosomal complex assembly"/>
    <property type="evidence" value="ECO:0007669"/>
    <property type="project" value="InterPro"/>
</dbReference>
<comment type="similarity">
    <text evidence="2">Belongs to the SF3B1 family.</text>
</comment>
<evidence type="ECO:0000259" key="9">
    <source>
        <dbReference type="Pfam" id="PF22646"/>
    </source>
</evidence>
<protein>
    <submittedName>
        <fullName evidence="10">CYFA0S40e00188g1_1</fullName>
    </submittedName>
</protein>
<keyword evidence="4" id="KW-0747">Spliceosome</keyword>
<evidence type="ECO:0000256" key="2">
    <source>
        <dbReference type="ARBA" id="ARBA00005754"/>
    </source>
</evidence>
<evidence type="ECO:0000256" key="4">
    <source>
        <dbReference type="ARBA" id="ARBA00022728"/>
    </source>
</evidence>
<evidence type="ECO:0000313" key="10">
    <source>
        <dbReference type="EMBL" id="CDR47942.1"/>
    </source>
</evidence>
<dbReference type="FunFam" id="1.25.10.10:FF:000088">
    <property type="entry name" value="Splicing factor 3b, subunit 1"/>
    <property type="match status" value="1"/>
</dbReference>
<sequence length="1069" mass="120249">MSSEFSTERSALRSSARIRVTNMHPDGQIVFQKEKKANGAYNLSGQYSAPKDILDSVIDGNDESDVLKDHQVRRSKFERESDYQKQRYQRELSPERDPTISDEQLAQIREKEVQLGKEKKQEELDSLRKSNETPLKSGEDDGSKTPPRRTRKRRWDVGAEDNTTTTTTTTTVAQTDETHHKKSRWDKEPDSSIVPTSDGTMGYVPPENNSSLTEITKEALITEVPGVKDLQFFKEQDAKYFGKLLDNKSENELSIEDVKERKIMKLLLKIKNGSPQVRKQAMRQITEGARQFGAKALFNQILPLLLEKSLDDQERHLMVKVIDRVMYRLDDMIRPFTHKILVVVSPLLIDEDYITRTEGREIISNLSKAAGLAHMISTIRPDIDHSDEYVRNTTARALAVVASALGIPALVPFLKAVCNSKKSWQARHTGIKAVQQIAILVGCGVLPHLNGLVECVGKGLTDEQLSVRIMAANALNALAEAAAPYGNESFEQIMEPLWRGILRHRGRGLASFLRCIGNIIPLMEPEEAASYTHEIMKVVLREFSSPDDEMKKTVLHVVQRCAATEGIQPAYLKKTVLPPLFKNFWTRRLALDRRSAKLVVETTVILSEKCGVSEIIDRLLITLKDESEPFRRMAVETVEKVVSKWGSSGLSERTDEMLIDGMLFAYQEQPITSTDPLVLKAFSTVLNSMGARTSPFIERIISEILHRIKNKTPEVRQQAADLIGLIAPVIKACDREDLLKMLSTVLYESLGEVFPEVLGSILGALKSIATVVGISALQPPVNQLLPHLTPILRNRHEKVQENAIDLVGRIADRGAEYVSPKEWMRICFELLDMLKSTRRGIRRAANNTFGYIAKAVGPQDVLITLLNNLRVQERQLRVCTAVAIGIVAETCSPFTVLPALMNEYRTPETNVQNGVLKAMSFMFEYIGDTSADYVYAVAPLLEDALTDRDQVHRQTAASVIRQISLGCVGAGREDVFIHFLNLLIPNLYETSPHVIARILDSIEGVRTAVGPGLVMNYIWNGLFHPARKVRKPFWRVYNAAYVQQMDALVPYYPRVEEDKYKMDLFDVVL</sequence>
<dbReference type="InterPro" id="IPR016024">
    <property type="entry name" value="ARM-type_fold"/>
</dbReference>
<evidence type="ECO:0000256" key="3">
    <source>
        <dbReference type="ARBA" id="ARBA00022664"/>
    </source>
</evidence>
<comment type="subcellular location">
    <subcellularLocation>
        <location evidence="1">Nucleus</location>
    </subcellularLocation>
</comment>
<dbReference type="GO" id="GO:0003729">
    <property type="term" value="F:mRNA binding"/>
    <property type="evidence" value="ECO:0007669"/>
    <property type="project" value="InterPro"/>
</dbReference>
<keyword evidence="7" id="KW-0539">Nucleus</keyword>
<dbReference type="Pfam" id="PF13513">
    <property type="entry name" value="HEAT_EZ"/>
    <property type="match status" value="1"/>
</dbReference>
<feature type="compositionally biased region" description="Basic and acidic residues" evidence="8">
    <location>
        <begin position="65"/>
        <end position="99"/>
    </location>
</feature>
<dbReference type="GO" id="GO:0005681">
    <property type="term" value="C:spliceosomal complex"/>
    <property type="evidence" value="ECO:0007669"/>
    <property type="project" value="UniProtKB-KW"/>
</dbReference>
<feature type="compositionally biased region" description="Basic and acidic residues" evidence="8">
    <location>
        <begin position="108"/>
        <end position="143"/>
    </location>
</feature>
<dbReference type="InterPro" id="IPR054573">
    <property type="entry name" value="PP2A/SF3B1-like_HEAT"/>
</dbReference>
<evidence type="ECO:0000256" key="8">
    <source>
        <dbReference type="SAM" id="MobiDB-lite"/>
    </source>
</evidence>
<keyword evidence="6" id="KW-0508">mRNA splicing</keyword>
<dbReference type="EMBL" id="LK052925">
    <property type="protein sequence ID" value="CDR47942.1"/>
    <property type="molecule type" value="Genomic_DNA"/>
</dbReference>
<feature type="region of interest" description="Disordered" evidence="8">
    <location>
        <begin position="65"/>
        <end position="205"/>
    </location>
</feature>
<organism evidence="10">
    <name type="scientific">Cyberlindnera fabianii</name>
    <name type="common">Yeast</name>
    <name type="synonym">Hansenula fabianii</name>
    <dbReference type="NCBI Taxonomy" id="36022"/>
    <lineage>
        <taxon>Eukaryota</taxon>
        <taxon>Fungi</taxon>
        <taxon>Dikarya</taxon>
        <taxon>Ascomycota</taxon>
        <taxon>Saccharomycotina</taxon>
        <taxon>Saccharomycetes</taxon>
        <taxon>Phaffomycetales</taxon>
        <taxon>Phaffomycetaceae</taxon>
        <taxon>Cyberlindnera</taxon>
    </lineage>
</organism>
<dbReference type="PhylomeDB" id="A0A061BLL0"/>
<accession>A0A061BLL0</accession>
<keyword evidence="3" id="KW-0507">mRNA processing</keyword>
<dbReference type="Pfam" id="PF22646">
    <property type="entry name" value="PPP2R1A-like_HEAT"/>
    <property type="match status" value="1"/>
</dbReference>
<dbReference type="InterPro" id="IPR011989">
    <property type="entry name" value="ARM-like"/>
</dbReference>
<dbReference type="VEuPathDB" id="FungiDB:BON22_3543"/>
<evidence type="ECO:0000256" key="5">
    <source>
        <dbReference type="ARBA" id="ARBA00022737"/>
    </source>
</evidence>
<evidence type="ECO:0000256" key="7">
    <source>
        <dbReference type="ARBA" id="ARBA00023242"/>
    </source>
</evidence>
<dbReference type="OrthoDB" id="438939at2759"/>
<feature type="compositionally biased region" description="Basic and acidic residues" evidence="8">
    <location>
        <begin position="1"/>
        <end position="11"/>
    </location>
</feature>
<feature type="domain" description="Phosphatase PP2A regulatory subunit A/Splicing factor 3B subunit 1-like HEAT repeat" evidence="9">
    <location>
        <begin position="854"/>
        <end position="926"/>
    </location>
</feature>
<feature type="region of interest" description="Disordered" evidence="8">
    <location>
        <begin position="1"/>
        <end position="31"/>
    </location>
</feature>
<reference evidence="10" key="1">
    <citation type="journal article" date="2014" name="Genome Announc.">
        <title>Genome sequence of the yeast Cyberlindnera fabianii (Hansenula fabianii).</title>
        <authorList>
            <person name="Freel K.C."/>
            <person name="Sarilar V."/>
            <person name="Neuveglise C."/>
            <person name="Devillers H."/>
            <person name="Friedrich A."/>
            <person name="Schacherer J."/>
        </authorList>
    </citation>
    <scope>NUCLEOTIDE SEQUENCE</scope>
    <source>
        <strain evidence="10">YJS4271</strain>
    </source>
</reference>
<dbReference type="PANTHER" id="PTHR12097">
    <property type="entry name" value="SPLICING FACTOR 3B, SUBUNIT 1-RELATED"/>
    <property type="match status" value="1"/>
</dbReference>
<dbReference type="Gene3D" id="1.25.10.10">
    <property type="entry name" value="Leucine-rich Repeat Variant"/>
    <property type="match status" value="3"/>
</dbReference>
<evidence type="ECO:0000256" key="1">
    <source>
        <dbReference type="ARBA" id="ARBA00004123"/>
    </source>
</evidence>
<proteinExistence type="inferred from homology"/>
<dbReference type="InterPro" id="IPR038737">
    <property type="entry name" value="SF3b_su1-like"/>
</dbReference>
<dbReference type="SUPFAM" id="SSF48371">
    <property type="entry name" value="ARM repeat"/>
    <property type="match status" value="1"/>
</dbReference>